<dbReference type="InterPro" id="IPR011004">
    <property type="entry name" value="Trimer_LpxA-like_sf"/>
</dbReference>
<dbReference type="GO" id="GO:0009245">
    <property type="term" value="P:lipid A biosynthetic process"/>
    <property type="evidence" value="ECO:0007669"/>
    <property type="project" value="UniProtKB-KW"/>
</dbReference>
<dbReference type="AlphaFoldDB" id="A0A438J8U9"/>
<evidence type="ECO:0000256" key="1">
    <source>
        <dbReference type="ARBA" id="ARBA00022516"/>
    </source>
</evidence>
<dbReference type="InterPro" id="IPR029098">
    <property type="entry name" value="Acetyltransf_C"/>
</dbReference>
<accession>A0A438J8U9</accession>
<dbReference type="SUPFAM" id="SSF51161">
    <property type="entry name" value="Trimeric LpxA-like enzymes"/>
    <property type="match status" value="1"/>
</dbReference>
<feature type="transmembrane region" description="Helical" evidence="6">
    <location>
        <begin position="210"/>
        <end position="232"/>
    </location>
</feature>
<keyword evidence="6" id="KW-0472">Membrane</keyword>
<evidence type="ECO:0000259" key="7">
    <source>
        <dbReference type="Pfam" id="PF13720"/>
    </source>
</evidence>
<dbReference type="Gene3D" id="2.160.10.10">
    <property type="entry name" value="Hexapeptide repeat proteins"/>
    <property type="match status" value="1"/>
</dbReference>
<dbReference type="GO" id="GO:0016020">
    <property type="term" value="C:membrane"/>
    <property type="evidence" value="ECO:0007669"/>
    <property type="project" value="GOC"/>
</dbReference>
<dbReference type="InterPro" id="IPR010137">
    <property type="entry name" value="Lipid_A_LpxA"/>
</dbReference>
<dbReference type="EMBL" id="QGNW01000056">
    <property type="protein sequence ID" value="RVX05392.1"/>
    <property type="molecule type" value="Genomic_DNA"/>
</dbReference>
<evidence type="ECO:0000313" key="8">
    <source>
        <dbReference type="EMBL" id="RVX05392.1"/>
    </source>
</evidence>
<sequence length="394" mass="44134">MLRIGGILRPPPALTLRCFSRTFSSSCICFGKSSVDALYPSFFHPTAVVHPDAVIGQGVSMVLFVQLGLLQSLGMVVSYIQEAIFLEIQNWGSNAFMCYTMSGSGAVVGDDLPGRTVIGCNNIIGYHAVVGVKCQDMKYKPVDECFLDVGDNNEIREHTSIHRSSMSSERTVIGDNNLIMDLVILPMTANWDYAHTAGLLLFTNLPYGSFSFIVVVLCMGDLIFLLCMTEAFKRCPKYMMVSGERAELRGLNFEGLRRRGFSDTECKYGGKKSLGKLNVKQFFKAMFVSMHLIQSAAAEQVCLAISYQEPENSIRKLFMSIDAKSGSFEERLAEVEQHENWLMFLLYLPWYNPFVILLQKMVVEFARSGIGLALEEMLELPKNNRIFKLVLMTV</sequence>
<proteinExistence type="predicted"/>
<comment type="caution">
    <text evidence="8">The sequence shown here is derived from an EMBL/GenBank/DDBJ whole genome shotgun (WGS) entry which is preliminary data.</text>
</comment>
<keyword evidence="1" id="KW-0444">Lipid biosynthesis</keyword>
<feature type="domain" description="UDP N-acetylglucosamine O-acyltransferase C-terminal" evidence="7">
    <location>
        <begin position="236"/>
        <end position="322"/>
    </location>
</feature>
<keyword evidence="5 8" id="KW-0012">Acyltransferase</keyword>
<evidence type="ECO:0000256" key="5">
    <source>
        <dbReference type="ARBA" id="ARBA00023315"/>
    </source>
</evidence>
<evidence type="ECO:0000256" key="6">
    <source>
        <dbReference type="SAM" id="Phobius"/>
    </source>
</evidence>
<keyword evidence="4" id="KW-0443">Lipid metabolism</keyword>
<gene>
    <name evidence="8" type="primary">LPXA_0</name>
    <name evidence="8" type="ORF">CK203_013701</name>
</gene>
<keyword evidence="6" id="KW-1133">Transmembrane helix</keyword>
<evidence type="ECO:0000256" key="4">
    <source>
        <dbReference type="ARBA" id="ARBA00023098"/>
    </source>
</evidence>
<keyword evidence="3 8" id="KW-0808">Transferase</keyword>
<dbReference type="PANTHER" id="PTHR43480:SF1">
    <property type="entry name" value="ACYL-[ACYL-CARRIER-PROTEIN]--UDP-N-ACETYLGLUCOSAMINE O-ACYLTRANSFERASE, MITOCHONDRIAL-RELATED"/>
    <property type="match status" value="1"/>
</dbReference>
<evidence type="ECO:0000256" key="2">
    <source>
        <dbReference type="ARBA" id="ARBA00022556"/>
    </source>
</evidence>
<dbReference type="GO" id="GO:0008780">
    <property type="term" value="F:acyl-[acyl-carrier-protein]-UDP-N-acetylglucosamine O-acyltransferase activity"/>
    <property type="evidence" value="ECO:0007669"/>
    <property type="project" value="InterPro"/>
</dbReference>
<keyword evidence="6" id="KW-0812">Transmembrane</keyword>
<evidence type="ECO:0000313" key="9">
    <source>
        <dbReference type="Proteomes" id="UP000288805"/>
    </source>
</evidence>
<dbReference type="PANTHER" id="PTHR43480">
    <property type="entry name" value="ACYL-[ACYL-CARRIER-PROTEIN]--UDP-N-ACETYLGLUCOSAMINE O-ACYLTRANSFERASE"/>
    <property type="match status" value="1"/>
</dbReference>
<organism evidence="8 9">
    <name type="scientific">Vitis vinifera</name>
    <name type="common">Grape</name>
    <dbReference type="NCBI Taxonomy" id="29760"/>
    <lineage>
        <taxon>Eukaryota</taxon>
        <taxon>Viridiplantae</taxon>
        <taxon>Streptophyta</taxon>
        <taxon>Embryophyta</taxon>
        <taxon>Tracheophyta</taxon>
        <taxon>Spermatophyta</taxon>
        <taxon>Magnoliopsida</taxon>
        <taxon>eudicotyledons</taxon>
        <taxon>Gunneridae</taxon>
        <taxon>Pentapetalae</taxon>
        <taxon>rosids</taxon>
        <taxon>Vitales</taxon>
        <taxon>Vitaceae</taxon>
        <taxon>Viteae</taxon>
        <taxon>Vitis</taxon>
    </lineage>
</organism>
<name>A0A438J8U9_VITVI</name>
<dbReference type="Pfam" id="PF13720">
    <property type="entry name" value="Acetyltransf_11"/>
    <property type="match status" value="1"/>
</dbReference>
<reference evidence="8 9" key="1">
    <citation type="journal article" date="2018" name="PLoS Genet.">
        <title>Population sequencing reveals clonal diversity and ancestral inbreeding in the grapevine cultivar Chardonnay.</title>
        <authorList>
            <person name="Roach M.J."/>
            <person name="Johnson D.L."/>
            <person name="Bohlmann J."/>
            <person name="van Vuuren H.J."/>
            <person name="Jones S.J."/>
            <person name="Pretorius I.S."/>
            <person name="Schmidt S.A."/>
            <person name="Borneman A.R."/>
        </authorList>
    </citation>
    <scope>NUCLEOTIDE SEQUENCE [LARGE SCALE GENOMIC DNA]</scope>
    <source>
        <strain evidence="9">cv. Chardonnay</strain>
        <tissue evidence="8">Leaf</tissue>
    </source>
</reference>
<protein>
    <submittedName>
        <fullName evidence="8">Putative acyl-[acyl-carrier-protein]--UDP-N-acetylglucosamine O-acyltransferase, mitochondrial</fullName>
    </submittedName>
</protein>
<dbReference type="Proteomes" id="UP000288805">
    <property type="component" value="Unassembled WGS sequence"/>
</dbReference>
<keyword evidence="2" id="KW-0441">Lipid A biosynthesis</keyword>
<evidence type="ECO:0000256" key="3">
    <source>
        <dbReference type="ARBA" id="ARBA00022679"/>
    </source>
</evidence>